<evidence type="ECO:0000256" key="3">
    <source>
        <dbReference type="ARBA" id="ARBA00023163"/>
    </source>
</evidence>
<dbReference type="AlphaFoldDB" id="A0A6B8RDR8"/>
<dbReference type="Gene3D" id="1.20.120.530">
    <property type="entry name" value="GntR ligand-binding domain-like"/>
    <property type="match status" value="1"/>
</dbReference>
<keyword evidence="6" id="KW-1185">Reference proteome</keyword>
<reference evidence="6" key="1">
    <citation type="submission" date="2018-11" db="EMBL/GenBank/DDBJ databases">
        <title>Complete genome sequence of Paenibacillus sp. ML311-T8.</title>
        <authorList>
            <person name="Nam Y.-D."/>
            <person name="Kang J."/>
            <person name="Chung W.-H."/>
            <person name="Park Y.S."/>
        </authorList>
    </citation>
    <scope>NUCLEOTIDE SEQUENCE [LARGE SCALE GENOMIC DNA]</scope>
    <source>
        <strain evidence="6">ML311-T8</strain>
    </source>
</reference>
<keyword evidence="1" id="KW-0805">Transcription regulation</keyword>
<evidence type="ECO:0000256" key="2">
    <source>
        <dbReference type="ARBA" id="ARBA00023125"/>
    </source>
</evidence>
<keyword evidence="2" id="KW-0238">DNA-binding</keyword>
<dbReference type="PANTHER" id="PTHR43537">
    <property type="entry name" value="TRANSCRIPTIONAL REGULATOR, GNTR FAMILY"/>
    <property type="match status" value="1"/>
</dbReference>
<dbReference type="RefSeq" id="WP_155699301.1">
    <property type="nucleotide sequence ID" value="NZ_CP034235.1"/>
</dbReference>
<dbReference type="Proteomes" id="UP000426246">
    <property type="component" value="Chromosome"/>
</dbReference>
<sequence length="232" mass="26664">MNKYDDPLARALQTKEIVKRLRTDIILGKYRPGSRLIEATIATQMGISRAPIRTSLQMLAQEGLVLNLSNGGTEVVGFSIKHFIDLFDLRLMLEKKALEMIISSSTFNYRPIFDIMETFDAYRKQTTDKEITSAETSFLDMQFHRSIINMLENNPLLVAWNSMANVLQAILEITNMTSANFEEFYNDHKRLADLVIQKNPKCVDELVAHISKCKDIIVYRMEKIYTSNEISE</sequence>
<dbReference type="SUPFAM" id="SSF48008">
    <property type="entry name" value="GntR ligand-binding domain-like"/>
    <property type="match status" value="1"/>
</dbReference>
<evidence type="ECO:0000313" key="6">
    <source>
        <dbReference type="Proteomes" id="UP000426246"/>
    </source>
</evidence>
<dbReference type="EMBL" id="CP034235">
    <property type="protein sequence ID" value="QGQ94300.1"/>
    <property type="molecule type" value="Genomic_DNA"/>
</dbReference>
<dbReference type="SUPFAM" id="SSF46785">
    <property type="entry name" value="Winged helix' DNA-binding domain"/>
    <property type="match status" value="1"/>
</dbReference>
<evidence type="ECO:0000256" key="1">
    <source>
        <dbReference type="ARBA" id="ARBA00023015"/>
    </source>
</evidence>
<dbReference type="OrthoDB" id="2592645at2"/>
<dbReference type="InterPro" id="IPR000524">
    <property type="entry name" value="Tscrpt_reg_HTH_GntR"/>
</dbReference>
<dbReference type="Gene3D" id="1.10.10.10">
    <property type="entry name" value="Winged helix-like DNA-binding domain superfamily/Winged helix DNA-binding domain"/>
    <property type="match status" value="1"/>
</dbReference>
<evidence type="ECO:0000313" key="5">
    <source>
        <dbReference type="EMBL" id="QGQ94300.1"/>
    </source>
</evidence>
<dbReference type="SMART" id="SM00345">
    <property type="entry name" value="HTH_GNTR"/>
    <property type="match status" value="1"/>
</dbReference>
<feature type="domain" description="HTH gntR-type" evidence="4">
    <location>
        <begin position="11"/>
        <end position="78"/>
    </location>
</feature>
<dbReference type="InterPro" id="IPR008920">
    <property type="entry name" value="TF_FadR/GntR_C"/>
</dbReference>
<dbReference type="Pfam" id="PF07729">
    <property type="entry name" value="FCD"/>
    <property type="match status" value="1"/>
</dbReference>
<dbReference type="KEGG" id="ppsc:EHS13_04955"/>
<accession>A0A6B8RDR8</accession>
<name>A0A6B8RDR8_9BACL</name>
<dbReference type="GO" id="GO:0003677">
    <property type="term" value="F:DNA binding"/>
    <property type="evidence" value="ECO:0007669"/>
    <property type="project" value="UniProtKB-KW"/>
</dbReference>
<protein>
    <submittedName>
        <fullName evidence="5">GntR family transcriptional regulator</fullName>
    </submittedName>
</protein>
<organism evidence="5 6">
    <name type="scientific">Paenibacillus psychroresistens</name>
    <dbReference type="NCBI Taxonomy" id="1778678"/>
    <lineage>
        <taxon>Bacteria</taxon>
        <taxon>Bacillati</taxon>
        <taxon>Bacillota</taxon>
        <taxon>Bacilli</taxon>
        <taxon>Bacillales</taxon>
        <taxon>Paenibacillaceae</taxon>
        <taxon>Paenibacillus</taxon>
    </lineage>
</organism>
<dbReference type="Pfam" id="PF00392">
    <property type="entry name" value="GntR"/>
    <property type="match status" value="1"/>
</dbReference>
<dbReference type="PANTHER" id="PTHR43537:SF24">
    <property type="entry name" value="GLUCONATE OPERON TRANSCRIPTIONAL REPRESSOR"/>
    <property type="match status" value="1"/>
</dbReference>
<dbReference type="PROSITE" id="PS50949">
    <property type="entry name" value="HTH_GNTR"/>
    <property type="match status" value="1"/>
</dbReference>
<proteinExistence type="predicted"/>
<dbReference type="InterPro" id="IPR036390">
    <property type="entry name" value="WH_DNA-bd_sf"/>
</dbReference>
<gene>
    <name evidence="5" type="ORF">EHS13_04955</name>
</gene>
<dbReference type="GO" id="GO:0003700">
    <property type="term" value="F:DNA-binding transcription factor activity"/>
    <property type="evidence" value="ECO:0007669"/>
    <property type="project" value="InterPro"/>
</dbReference>
<dbReference type="InterPro" id="IPR011711">
    <property type="entry name" value="GntR_C"/>
</dbReference>
<dbReference type="CDD" id="cd07377">
    <property type="entry name" value="WHTH_GntR"/>
    <property type="match status" value="1"/>
</dbReference>
<dbReference type="InterPro" id="IPR036388">
    <property type="entry name" value="WH-like_DNA-bd_sf"/>
</dbReference>
<keyword evidence="3" id="KW-0804">Transcription</keyword>
<evidence type="ECO:0000259" key="4">
    <source>
        <dbReference type="PROSITE" id="PS50949"/>
    </source>
</evidence>